<dbReference type="InterPro" id="IPR045102">
    <property type="entry name" value="PTP_VSP_TPTE"/>
</dbReference>
<evidence type="ECO:0000259" key="9">
    <source>
        <dbReference type="PROSITE" id="PS51182"/>
    </source>
</evidence>
<dbReference type="GO" id="GO:0005829">
    <property type="term" value="C:cytosol"/>
    <property type="evidence" value="ECO:0007669"/>
    <property type="project" value="TreeGrafter"/>
</dbReference>
<dbReference type="SMART" id="SM01326">
    <property type="entry name" value="PTEN_C2"/>
    <property type="match status" value="1"/>
</dbReference>
<evidence type="ECO:0000256" key="2">
    <source>
        <dbReference type="ARBA" id="ARBA00022692"/>
    </source>
</evidence>
<evidence type="ECO:0000256" key="6">
    <source>
        <dbReference type="SAM" id="Phobius"/>
    </source>
</evidence>
<dbReference type="EnsemblMetazoa" id="G26462.1">
    <property type="protein sequence ID" value="G26462.1:cds"/>
    <property type="gene ID" value="G26462"/>
</dbReference>
<evidence type="ECO:0000259" key="7">
    <source>
        <dbReference type="PROSITE" id="PS50056"/>
    </source>
</evidence>
<dbReference type="InterPro" id="IPR000387">
    <property type="entry name" value="Tyr_Pase_dom"/>
</dbReference>
<dbReference type="PROSITE" id="PS51182">
    <property type="entry name" value="C2_TENSIN"/>
    <property type="match status" value="1"/>
</dbReference>
<dbReference type="Proteomes" id="UP000005408">
    <property type="component" value="Unassembled WGS sequence"/>
</dbReference>
<dbReference type="SUPFAM" id="SSF52799">
    <property type="entry name" value="(Phosphotyrosine protein) phosphatases II"/>
    <property type="match status" value="1"/>
</dbReference>
<accession>A0A8W8L5I2</accession>
<dbReference type="PANTHER" id="PTHR12305">
    <property type="entry name" value="PHOSPHATASE WITH HOMOLOGY TO TENSIN"/>
    <property type="match status" value="1"/>
</dbReference>
<feature type="transmembrane region" description="Helical" evidence="6">
    <location>
        <begin position="106"/>
        <end position="128"/>
    </location>
</feature>
<dbReference type="AlphaFoldDB" id="A0A8W8L5I2"/>
<feature type="transmembrane region" description="Helical" evidence="6">
    <location>
        <begin position="143"/>
        <end position="162"/>
    </location>
</feature>
<dbReference type="PROSITE" id="PS51181">
    <property type="entry name" value="PPASE_TENSIN"/>
    <property type="match status" value="1"/>
</dbReference>
<keyword evidence="2 6" id="KW-0812">Transmembrane</keyword>
<protein>
    <recommendedName>
        <fullName evidence="12">Phosphatidylinositol-3,4,5-trisphosphate 3-phosphatase</fullName>
    </recommendedName>
</protein>
<evidence type="ECO:0000256" key="1">
    <source>
        <dbReference type="ARBA" id="ARBA00004141"/>
    </source>
</evidence>
<evidence type="ECO:0000256" key="3">
    <source>
        <dbReference type="ARBA" id="ARBA00022801"/>
    </source>
</evidence>
<dbReference type="InterPro" id="IPR051281">
    <property type="entry name" value="Dual-spec_lipid-protein_phosph"/>
</dbReference>
<dbReference type="Gene3D" id="1.20.120.350">
    <property type="entry name" value="Voltage-gated potassium channels. Chain C"/>
    <property type="match status" value="1"/>
</dbReference>
<dbReference type="Gene3D" id="2.60.40.1110">
    <property type="match status" value="1"/>
</dbReference>
<dbReference type="InterPro" id="IPR016130">
    <property type="entry name" value="Tyr_Pase_AS"/>
</dbReference>
<evidence type="ECO:0000256" key="5">
    <source>
        <dbReference type="ARBA" id="ARBA00023136"/>
    </source>
</evidence>
<feature type="domain" description="Tyrosine specific protein phosphatases" evidence="7">
    <location>
        <begin position="332"/>
        <end position="395"/>
    </location>
</feature>
<dbReference type="GO" id="GO:0016314">
    <property type="term" value="F:phosphatidylinositol-3,4,5-trisphosphate 3-phosphatase activity"/>
    <property type="evidence" value="ECO:0007669"/>
    <property type="project" value="TreeGrafter"/>
</dbReference>
<dbReference type="InterPro" id="IPR014020">
    <property type="entry name" value="Tensin_C2-dom"/>
</dbReference>
<keyword evidence="11" id="KW-1185">Reference proteome</keyword>
<dbReference type="Pfam" id="PF10409">
    <property type="entry name" value="PTEN_C2"/>
    <property type="match status" value="1"/>
</dbReference>
<dbReference type="FunFam" id="2.60.40.1110:FF:000004">
    <property type="entry name" value="Voltage-sensor containing phosphatase"/>
    <property type="match status" value="1"/>
</dbReference>
<organism evidence="10 11">
    <name type="scientific">Magallana gigas</name>
    <name type="common">Pacific oyster</name>
    <name type="synonym">Crassostrea gigas</name>
    <dbReference type="NCBI Taxonomy" id="29159"/>
    <lineage>
        <taxon>Eukaryota</taxon>
        <taxon>Metazoa</taxon>
        <taxon>Spiralia</taxon>
        <taxon>Lophotrochozoa</taxon>
        <taxon>Mollusca</taxon>
        <taxon>Bivalvia</taxon>
        <taxon>Autobranchia</taxon>
        <taxon>Pteriomorphia</taxon>
        <taxon>Ostreida</taxon>
        <taxon>Ostreoidea</taxon>
        <taxon>Ostreidae</taxon>
        <taxon>Magallana</taxon>
    </lineage>
</organism>
<evidence type="ECO:0000313" key="11">
    <source>
        <dbReference type="Proteomes" id="UP000005408"/>
    </source>
</evidence>
<dbReference type="CDD" id="cd14510">
    <property type="entry name" value="PTP_VSP_TPTE"/>
    <property type="match status" value="1"/>
</dbReference>
<comment type="subcellular location">
    <subcellularLocation>
        <location evidence="1">Membrane</location>
        <topology evidence="1">Multi-pass membrane protein</topology>
    </subcellularLocation>
</comment>
<reference evidence="10" key="1">
    <citation type="submission" date="2022-08" db="UniProtKB">
        <authorList>
            <consortium name="EnsemblMetazoa"/>
        </authorList>
    </citation>
    <scope>IDENTIFICATION</scope>
    <source>
        <strain evidence="10">05x7-T-G4-1.051#20</strain>
    </source>
</reference>
<evidence type="ECO:0000313" key="10">
    <source>
        <dbReference type="EnsemblMetazoa" id="G26462.1:cds"/>
    </source>
</evidence>
<dbReference type="Gene3D" id="3.90.190.10">
    <property type="entry name" value="Protein tyrosine phosphatase superfamily"/>
    <property type="match status" value="1"/>
</dbReference>
<name>A0A8W8L5I2_MAGGI</name>
<dbReference type="InterPro" id="IPR035892">
    <property type="entry name" value="C2_domain_sf"/>
</dbReference>
<sequence>MAPSASAIFFYARRSNMNNYEKFEENREPEPAPELRVTSEYAGNQDSTGDVQIKVEDNTASDGRLQIYKSEAKDDVDYVEDPGSKEIPKTGIEGLQWIVKSVLEHIAFRLITVVLILLDFIFVIVELADDDCNSNKGKGTLELLSHILISYFMLEVFFRIFYQGKQLLTECRVLEMIDIAVVTVSFVVDVVFLIVAEGMSCATNYSKLLIIGRFVRIIRVGRIIFLMIQQKRHIATASRRIVSQNKRRYQRDGFDLDLCYITERVIAMSFPSTGMMAMYRNSVNEVARFFNTKHKDHYRIYNLCSERDYDESLFNNCVERVFIDDHNVPRLREMIGFCANVEEWMEKDKQNVIAIHCKGGKGRTGTMICTWLVHCGVFEEAKESLDYFGDRRTDLSVGKTFQGVETPSQSRYVGYYERVKKDLGGHLPPETKKRITSVKIEGLEGVGNGDGSDLSMEIRLDGLLIYECKFGDNINCQVTKYTDTHTVVANLQNSPVIFDDVKIRFFSTAKNIPQIYDHCAFFFWFHTYFIADNKLYLQRDEIDNPHKKKAKAVFKEDFAVELKFEDVDE</sequence>
<dbReference type="PROSITE" id="PS50056">
    <property type="entry name" value="TYR_PHOSPHATASE_2"/>
    <property type="match status" value="1"/>
</dbReference>
<evidence type="ECO:0008006" key="12">
    <source>
        <dbReference type="Google" id="ProtNLM"/>
    </source>
</evidence>
<dbReference type="GO" id="GO:0016020">
    <property type="term" value="C:membrane"/>
    <property type="evidence" value="ECO:0007669"/>
    <property type="project" value="UniProtKB-SubCell"/>
</dbReference>
<dbReference type="Pfam" id="PF22785">
    <property type="entry name" value="Tc-R-P"/>
    <property type="match status" value="1"/>
</dbReference>
<dbReference type="InterPro" id="IPR029023">
    <property type="entry name" value="Tensin_phosphatase"/>
</dbReference>
<keyword evidence="3" id="KW-0378">Hydrolase</keyword>
<evidence type="ECO:0000259" key="8">
    <source>
        <dbReference type="PROSITE" id="PS51181"/>
    </source>
</evidence>
<dbReference type="PROSITE" id="PS00383">
    <property type="entry name" value="TYR_PHOSPHATASE_1"/>
    <property type="match status" value="1"/>
</dbReference>
<dbReference type="InterPro" id="IPR029021">
    <property type="entry name" value="Prot-tyrosine_phosphatase-like"/>
</dbReference>
<feature type="domain" description="Phosphatase tensin-type" evidence="8">
    <location>
        <begin position="247"/>
        <end position="423"/>
    </location>
</feature>
<dbReference type="PANTHER" id="PTHR12305:SF60">
    <property type="entry name" value="PHOSPHATIDYLINOSITOL 3,4,5-TRISPHOSPHATE 3-PHOSPHATASE TPTE2-RELATED"/>
    <property type="match status" value="1"/>
</dbReference>
<feature type="transmembrane region" description="Helical" evidence="6">
    <location>
        <begin position="174"/>
        <end position="196"/>
    </location>
</feature>
<dbReference type="InterPro" id="IPR027359">
    <property type="entry name" value="Volt_channel_dom_sf"/>
</dbReference>
<dbReference type="SUPFAM" id="SSF49562">
    <property type="entry name" value="C2 domain (Calcium/lipid-binding domain, CaLB)"/>
    <property type="match status" value="1"/>
</dbReference>
<evidence type="ECO:0000256" key="4">
    <source>
        <dbReference type="ARBA" id="ARBA00022989"/>
    </source>
</evidence>
<proteinExistence type="predicted"/>
<feature type="domain" description="C2 tensin-type" evidence="9">
    <location>
        <begin position="430"/>
        <end position="567"/>
    </location>
</feature>
<keyword evidence="4 6" id="KW-1133">Transmembrane helix</keyword>
<keyword evidence="5 6" id="KW-0472">Membrane</keyword>